<organism evidence="2 3">
    <name type="scientific">Alkaliphilus peptidifermentans DSM 18978</name>
    <dbReference type="NCBI Taxonomy" id="1120976"/>
    <lineage>
        <taxon>Bacteria</taxon>
        <taxon>Bacillati</taxon>
        <taxon>Bacillota</taxon>
        <taxon>Clostridia</taxon>
        <taxon>Peptostreptococcales</taxon>
        <taxon>Natronincolaceae</taxon>
        <taxon>Alkaliphilus</taxon>
    </lineage>
</organism>
<proteinExistence type="predicted"/>
<accession>A0A1G5ELB3</accession>
<feature type="transmembrane region" description="Helical" evidence="1">
    <location>
        <begin position="135"/>
        <end position="153"/>
    </location>
</feature>
<dbReference type="RefSeq" id="WP_176758882.1">
    <property type="nucleotide sequence ID" value="NZ_FMUS01000005.1"/>
</dbReference>
<feature type="transmembrane region" description="Helical" evidence="1">
    <location>
        <begin position="21"/>
        <end position="47"/>
    </location>
</feature>
<feature type="transmembrane region" description="Helical" evidence="1">
    <location>
        <begin position="108"/>
        <end position="129"/>
    </location>
</feature>
<dbReference type="STRING" id="1120976.SAMN03080606_01197"/>
<sequence length="420" mass="48771">MNPIFNLWKKRIVYYSKIYKDFISLSLDAITIAYSILLIGALIYAYLPQVNDIIYAISTYPVLVALQFITVIVMIAGKRVGYLKMADEVFLTPLEEHGRHFISYSNKLSIGISMLGWSLYSLLLFIIFRNTLFDSVYSLLLLWSLGIIIKLLYINIKFWIFHKTNKSNRLSMDIVFKGLFGISSYIIISRWWNNGITAIEIAVLFIFAGLLLIYSYRVKNRVIIKWNQWIIEEVNNRAMNFAFFLGNNPKEKQNSRSKSSATYSGRKAEPFSPKGALLLLYYRTLIRGKGNPLLLFQMTIFMFVMNYSIYDGRVSLLVNLFFIFLISDFLVSVWNNFKESIWLTIYPITYEDGNWAIKYGPIIPMLIISIFVYAIQLLFYSVAIHPLADLLIIIAWGLLVTYAKASSQMLKMKDFHKFNN</sequence>
<reference evidence="2 3" key="1">
    <citation type="submission" date="2016-10" db="EMBL/GenBank/DDBJ databases">
        <authorList>
            <person name="de Groot N.N."/>
        </authorList>
    </citation>
    <scope>NUCLEOTIDE SEQUENCE [LARGE SCALE GENOMIC DNA]</scope>
    <source>
        <strain evidence="2 3">DSM 18978</strain>
    </source>
</reference>
<dbReference type="GO" id="GO:0016020">
    <property type="term" value="C:membrane"/>
    <property type="evidence" value="ECO:0007669"/>
    <property type="project" value="InterPro"/>
</dbReference>
<feature type="transmembrane region" description="Helical" evidence="1">
    <location>
        <begin position="382"/>
        <end position="403"/>
    </location>
</feature>
<evidence type="ECO:0000313" key="3">
    <source>
        <dbReference type="Proteomes" id="UP000198636"/>
    </source>
</evidence>
<evidence type="ECO:0000313" key="2">
    <source>
        <dbReference type="EMBL" id="SCY27787.1"/>
    </source>
</evidence>
<dbReference type="InterPro" id="IPR010288">
    <property type="entry name" value="EcsB_ABC"/>
</dbReference>
<dbReference type="Pfam" id="PF05975">
    <property type="entry name" value="EcsB"/>
    <property type="match status" value="1"/>
</dbReference>
<keyword evidence="1" id="KW-1133">Transmembrane helix</keyword>
<gene>
    <name evidence="2" type="ORF">SAMN03080606_01197</name>
</gene>
<feature type="transmembrane region" description="Helical" evidence="1">
    <location>
        <begin position="198"/>
        <end position="216"/>
    </location>
</feature>
<feature type="transmembrane region" description="Helical" evidence="1">
    <location>
        <begin position="316"/>
        <end position="334"/>
    </location>
</feature>
<dbReference type="Proteomes" id="UP000198636">
    <property type="component" value="Unassembled WGS sequence"/>
</dbReference>
<name>A0A1G5ELB3_9FIRM</name>
<keyword evidence="1" id="KW-0472">Membrane</keyword>
<feature type="transmembrane region" description="Helical" evidence="1">
    <location>
        <begin position="293"/>
        <end position="310"/>
    </location>
</feature>
<feature type="transmembrane region" description="Helical" evidence="1">
    <location>
        <begin position="174"/>
        <end position="192"/>
    </location>
</feature>
<feature type="transmembrane region" description="Helical" evidence="1">
    <location>
        <begin position="355"/>
        <end position="376"/>
    </location>
</feature>
<evidence type="ECO:0000256" key="1">
    <source>
        <dbReference type="SAM" id="Phobius"/>
    </source>
</evidence>
<feature type="transmembrane region" description="Helical" evidence="1">
    <location>
        <begin position="53"/>
        <end position="76"/>
    </location>
</feature>
<dbReference type="AlphaFoldDB" id="A0A1G5ELB3"/>
<keyword evidence="1" id="KW-0812">Transmembrane</keyword>
<dbReference type="EMBL" id="FMUS01000005">
    <property type="protein sequence ID" value="SCY27787.1"/>
    <property type="molecule type" value="Genomic_DNA"/>
</dbReference>
<keyword evidence="3" id="KW-1185">Reference proteome</keyword>
<protein>
    <submittedName>
        <fullName evidence="2">ABC-2 type transport system permease protein</fullName>
    </submittedName>
</protein>